<reference evidence="15 16" key="1">
    <citation type="journal article" date="2011" name="Proc. Natl. Acad. Sci. U.S.A.">
        <title>Evolutionary erosion of yeast sex chromosomes by mating-type switching accidents.</title>
        <authorList>
            <person name="Gordon J.L."/>
            <person name="Armisen D."/>
            <person name="Proux-Wera E."/>
            <person name="Oheigeartaigh S.S."/>
            <person name="Byrne K.P."/>
            <person name="Wolfe K.H."/>
        </authorList>
    </citation>
    <scope>NUCLEOTIDE SEQUENCE [LARGE SCALE GENOMIC DNA]</scope>
    <source>
        <strain evidence="16">ATCC 10597 / BCRC 20456 / CBS 421 / NBRC 0211 / NRRL Y-12639</strain>
    </source>
</reference>
<dbReference type="GO" id="GO:0000742">
    <property type="term" value="P:karyogamy involved in conjugation with cellular fusion"/>
    <property type="evidence" value="ECO:0007669"/>
    <property type="project" value="UniProtKB-UniRule"/>
</dbReference>
<evidence type="ECO:0000313" key="15">
    <source>
        <dbReference type="EMBL" id="CCK73435.1"/>
    </source>
</evidence>
<evidence type="ECO:0000256" key="7">
    <source>
        <dbReference type="ARBA" id="ARBA00022824"/>
    </source>
</evidence>
<feature type="chain" id="PRO_5003796668" description="Nuclear fusion protein KAR5" evidence="14">
    <location>
        <begin position="21"/>
        <end position="509"/>
    </location>
</feature>
<feature type="transmembrane region" description="Helical" evidence="13">
    <location>
        <begin position="444"/>
        <end position="463"/>
    </location>
</feature>
<evidence type="ECO:0000256" key="14">
    <source>
        <dbReference type="SAM" id="SignalP"/>
    </source>
</evidence>
<organism evidence="15 16">
    <name type="scientific">Naumovozyma dairenensis (strain ATCC 10597 / BCRC 20456 / CBS 421 / NBRC 0211 / NRRL Y-12639)</name>
    <name type="common">Saccharomyces dairenensis</name>
    <dbReference type="NCBI Taxonomy" id="1071378"/>
    <lineage>
        <taxon>Eukaryota</taxon>
        <taxon>Fungi</taxon>
        <taxon>Dikarya</taxon>
        <taxon>Ascomycota</taxon>
        <taxon>Saccharomycotina</taxon>
        <taxon>Saccharomycetes</taxon>
        <taxon>Saccharomycetales</taxon>
        <taxon>Saccharomycetaceae</taxon>
        <taxon>Naumovozyma</taxon>
    </lineage>
</organism>
<dbReference type="eggNOG" id="ENOG502QVCQ">
    <property type="taxonomic scope" value="Eukaryota"/>
</dbReference>
<evidence type="ECO:0000256" key="8">
    <source>
        <dbReference type="ARBA" id="ARBA00022989"/>
    </source>
</evidence>
<dbReference type="Proteomes" id="UP000000689">
    <property type="component" value="Chromosome 7"/>
</dbReference>
<comment type="subcellular location">
    <subcellularLocation>
        <location evidence="13">Endoplasmic reticulum membrane</location>
    </subcellularLocation>
    <subcellularLocation>
        <location evidence="13">Nucleus membrane</location>
    </subcellularLocation>
</comment>
<comment type="function">
    <text evidence="1 13">Required for nuclear membrane fusion during karyogamy.</text>
</comment>
<dbReference type="AlphaFoldDB" id="J7SBN6"/>
<proteinExistence type="inferred from homology"/>
<evidence type="ECO:0000256" key="5">
    <source>
        <dbReference type="ARBA" id="ARBA00022692"/>
    </source>
</evidence>
<evidence type="ECO:0000256" key="4">
    <source>
        <dbReference type="ARBA" id="ARBA00022459"/>
    </source>
</evidence>
<evidence type="ECO:0000313" key="16">
    <source>
        <dbReference type="Proteomes" id="UP000000689"/>
    </source>
</evidence>
<evidence type="ECO:0000256" key="10">
    <source>
        <dbReference type="ARBA" id="ARBA00023180"/>
    </source>
</evidence>
<evidence type="ECO:0000256" key="9">
    <source>
        <dbReference type="ARBA" id="ARBA00023136"/>
    </source>
</evidence>
<evidence type="ECO:0000256" key="13">
    <source>
        <dbReference type="RuleBase" id="RU368082"/>
    </source>
</evidence>
<keyword evidence="5 13" id="KW-0812">Transmembrane</keyword>
<comment type="similarity">
    <text evidence="2 13">Belongs to the KAR5 family.</text>
</comment>
<dbReference type="GO" id="GO:0031965">
    <property type="term" value="C:nuclear membrane"/>
    <property type="evidence" value="ECO:0007669"/>
    <property type="project" value="UniProtKB-SubCell"/>
</dbReference>
<keyword evidence="8 13" id="KW-1133">Transmembrane helix</keyword>
<evidence type="ECO:0000256" key="1">
    <source>
        <dbReference type="ARBA" id="ARBA00003389"/>
    </source>
</evidence>
<dbReference type="InterPro" id="IPR007292">
    <property type="entry name" value="Nuclear_fusion_Kar5"/>
</dbReference>
<keyword evidence="10" id="KW-0325">Glycoprotein</keyword>
<dbReference type="OrthoDB" id="5311848at2759"/>
<keyword evidence="9 13" id="KW-0472">Membrane</keyword>
<dbReference type="GeneID" id="13926914"/>
<evidence type="ECO:0000256" key="11">
    <source>
        <dbReference type="ARBA" id="ARBA00023242"/>
    </source>
</evidence>
<evidence type="ECO:0000256" key="3">
    <source>
        <dbReference type="ARBA" id="ARBA00021601"/>
    </source>
</evidence>
<dbReference type="RefSeq" id="XP_003980111.1">
    <property type="nucleotide sequence ID" value="XM_003980062.1"/>
</dbReference>
<dbReference type="PANTHER" id="PTHR28012:SF1">
    <property type="entry name" value="NUCLEAR FUSION PROTEIN KAR5"/>
    <property type="match status" value="1"/>
</dbReference>
<sequence length="509" mass="60504">MMRIKISVIILITLYFQITTQQMQERDDEVMVSGSKKTIKELINVYFPEFISISNKSCIEEAISYDGFLSRCIHGDDMSLISDTHKMIVSIKLTICEFENSASIRILQPCLYHISDERNSKSEYQDRYVQFMDCMVGNSNEFWTSYSGYYQRLNSLCFENEEFYNKERFFNMINNVTNFFEDFNYEMHEMNEDFNVKNFNRMQEYVDDIFDGFVDLQMKQNSVLEDDFNKFRNQMNENLNKNDLEYQLRLSKREMELRDYFLKVNDIIKDISSSITREKLDIKDEIQSFKNQIIANASNEMVSYEIEKNLENEKKLQEVLLTTSEGLVMINELVNDTVRNFQGQLSGELIESITSSIELELMPSIIHFKQIMLKEMSMMTSILNDEMKHWNYEITNNFENINMRIIDTMEKINDLDSRLNKFIKALNGLFASFTKLLQLVKLMWAYKIIMILVFLIISQRTIWRRVLIKTLTLPKMFIRLLRLMLKWLMLIVVIIFGSQFGKFIIASFI</sequence>
<dbReference type="HOGENOM" id="CLU_042075_0_0_1"/>
<gene>
    <name evidence="15" type="primary">NDAI0G04500</name>
    <name evidence="15" type="ordered locus">NDAI_0G04500</name>
</gene>
<dbReference type="GO" id="GO:0048288">
    <property type="term" value="P:nuclear membrane fusion involved in karyogamy"/>
    <property type="evidence" value="ECO:0007669"/>
    <property type="project" value="UniProtKB-UniRule"/>
</dbReference>
<feature type="signal peptide" evidence="14">
    <location>
        <begin position="1"/>
        <end position="20"/>
    </location>
</feature>
<keyword evidence="4 13" id="KW-0415">Karyogamy</keyword>
<keyword evidence="16" id="KW-1185">Reference proteome</keyword>
<feature type="transmembrane region" description="Helical" evidence="13">
    <location>
        <begin position="484"/>
        <end position="505"/>
    </location>
</feature>
<dbReference type="OMA" id="LSICEFQ"/>
<name>J7SBN6_NAUDC</name>
<dbReference type="GO" id="GO:0005789">
    <property type="term" value="C:endoplasmic reticulum membrane"/>
    <property type="evidence" value="ECO:0007669"/>
    <property type="project" value="UniProtKB-SubCell"/>
</dbReference>
<evidence type="ECO:0000256" key="6">
    <source>
        <dbReference type="ARBA" id="ARBA00022729"/>
    </source>
</evidence>
<keyword evidence="6 13" id="KW-0732">Signal</keyword>
<protein>
    <recommendedName>
        <fullName evidence="3 13">Nuclear fusion protein KAR5</fullName>
    </recommendedName>
    <alternativeName>
        <fullName evidence="12 13">Karyogamy protein 5</fullName>
    </alternativeName>
</protein>
<dbReference type="EMBL" id="HE580273">
    <property type="protein sequence ID" value="CCK73435.1"/>
    <property type="molecule type" value="Genomic_DNA"/>
</dbReference>
<keyword evidence="7 13" id="KW-0256">Endoplasmic reticulum</keyword>
<evidence type="ECO:0000256" key="2">
    <source>
        <dbReference type="ARBA" id="ARBA00010473"/>
    </source>
</evidence>
<dbReference type="KEGG" id="ndi:NDAI_0G04500"/>
<evidence type="ECO:0000256" key="12">
    <source>
        <dbReference type="ARBA" id="ARBA00031468"/>
    </source>
</evidence>
<dbReference type="PANTHER" id="PTHR28012">
    <property type="entry name" value="NUCLEAR FUSION PROTEIN KAR5"/>
    <property type="match status" value="1"/>
</dbReference>
<keyword evidence="11 13" id="KW-0539">Nucleus</keyword>
<dbReference type="Pfam" id="PF04163">
    <property type="entry name" value="Tht1"/>
    <property type="match status" value="1"/>
</dbReference>
<accession>J7SBN6</accession>